<organism evidence="2 3">
    <name type="scientific">Flavobacterium magnum</name>
    <dbReference type="NCBI Taxonomy" id="2162713"/>
    <lineage>
        <taxon>Bacteria</taxon>
        <taxon>Pseudomonadati</taxon>
        <taxon>Bacteroidota</taxon>
        <taxon>Flavobacteriia</taxon>
        <taxon>Flavobacteriales</taxon>
        <taxon>Flavobacteriaceae</taxon>
        <taxon>Flavobacterium</taxon>
    </lineage>
</organism>
<proteinExistence type="predicted"/>
<name>A0A2S0RDL5_9FLAO</name>
<dbReference type="AlphaFoldDB" id="A0A2S0RDL5"/>
<dbReference type="PANTHER" id="PTHR33990">
    <property type="entry name" value="PROTEIN YJDN-RELATED"/>
    <property type="match status" value="1"/>
</dbReference>
<dbReference type="InterPro" id="IPR004360">
    <property type="entry name" value="Glyas_Fos-R_dOase_dom"/>
</dbReference>
<keyword evidence="3" id="KW-1185">Reference proteome</keyword>
<dbReference type="Pfam" id="PF00903">
    <property type="entry name" value="Glyoxalase"/>
    <property type="match status" value="1"/>
</dbReference>
<dbReference type="Proteomes" id="UP000244193">
    <property type="component" value="Chromosome"/>
</dbReference>
<dbReference type="InterPro" id="IPR028973">
    <property type="entry name" value="PhnB-like"/>
</dbReference>
<dbReference type="SUPFAM" id="SSF54593">
    <property type="entry name" value="Glyoxalase/Bleomycin resistance protein/Dihydroxybiphenyl dioxygenase"/>
    <property type="match status" value="1"/>
</dbReference>
<dbReference type="EMBL" id="CP028811">
    <property type="protein sequence ID" value="AWA29833.1"/>
    <property type="molecule type" value="Genomic_DNA"/>
</dbReference>
<sequence length="164" mass="17937">MNGSFSISCTRNATHTSFRKSGKASDMGRISAYLTSNGNCRQAMQFYQACLGGELCVRELGDMPFGKAMPAGMRHAILQATLTKGSLELIATDLPHDDRLRRGNAITLMLHCDTEAELRRCYAKLSVESRTAQPVSMAEDGGSSAYLTDRFGNRWMLVCPSDMG</sequence>
<accession>A0A2S0RDL5</accession>
<dbReference type="PANTHER" id="PTHR33990:SF1">
    <property type="entry name" value="PROTEIN YJDN"/>
    <property type="match status" value="1"/>
</dbReference>
<dbReference type="InterPro" id="IPR029068">
    <property type="entry name" value="Glyas_Bleomycin-R_OHBP_Dase"/>
</dbReference>
<protein>
    <submittedName>
        <fullName evidence="2">VOC family protein</fullName>
    </submittedName>
</protein>
<dbReference type="KEGG" id="fmg:HYN48_06935"/>
<gene>
    <name evidence="2" type="ORF">HYN48_06935</name>
</gene>
<reference evidence="2 3" key="1">
    <citation type="submission" date="2018-04" db="EMBL/GenBank/DDBJ databases">
        <title>Genome sequencing of Flavobacterium sp. HYN0048.</title>
        <authorList>
            <person name="Yi H."/>
            <person name="Baek C."/>
        </authorList>
    </citation>
    <scope>NUCLEOTIDE SEQUENCE [LARGE SCALE GENOMIC DNA]</scope>
    <source>
        <strain evidence="2 3">HYN0048</strain>
    </source>
</reference>
<evidence type="ECO:0000313" key="2">
    <source>
        <dbReference type="EMBL" id="AWA29833.1"/>
    </source>
</evidence>
<evidence type="ECO:0000259" key="1">
    <source>
        <dbReference type="Pfam" id="PF00903"/>
    </source>
</evidence>
<dbReference type="OrthoDB" id="9795306at2"/>
<dbReference type="CDD" id="cd06588">
    <property type="entry name" value="PhnB_like"/>
    <property type="match status" value="1"/>
</dbReference>
<dbReference type="Gene3D" id="3.10.180.10">
    <property type="entry name" value="2,3-Dihydroxybiphenyl 1,2-Dioxygenase, domain 1"/>
    <property type="match status" value="1"/>
</dbReference>
<feature type="domain" description="Glyoxalase/fosfomycin resistance/dioxygenase" evidence="1">
    <location>
        <begin position="37"/>
        <end position="157"/>
    </location>
</feature>
<evidence type="ECO:0000313" key="3">
    <source>
        <dbReference type="Proteomes" id="UP000244193"/>
    </source>
</evidence>